<dbReference type="Pfam" id="PF12632">
    <property type="entry name" value="Vezatin"/>
    <property type="match status" value="1"/>
</dbReference>
<dbReference type="PROSITE" id="PS51526">
    <property type="entry name" value="RFX_DBD"/>
    <property type="match status" value="1"/>
</dbReference>
<dbReference type="PANTHER" id="PTHR22970:SF14">
    <property type="entry name" value="AT-RICH INTERACTIVE DOMAIN-CONTAINING PROTEIN 2"/>
    <property type="match status" value="1"/>
</dbReference>
<feature type="compositionally biased region" description="Polar residues" evidence="9">
    <location>
        <begin position="1415"/>
        <end position="1424"/>
    </location>
</feature>
<sequence length="1502" mass="160688">MGEGGTEASARGGRAPADAPTDVREAAPRPHAAARAAHAVRAAATRCAAALPVLRTADGAPLTPDDYRRAYDTAWAADDGAARFAERFKYTIATSFLLTPTLSISMYGTDTEASPTPAPPRAADTPAQHRDAVRIGGQPSPTLVLAAGGVVVLALLVRLEPVLRTLLPSHLTLLVLSIGAVELVRAVMLRGVDAALLEPVLGPYEVACTLSRAPSALRPRYLAAGVPVPTWVADERVRIQTRVLRLATELVQAAHAMDRSLNAALAAVQEVEAVSRGYSLSTPLPPISRIEGEVPRDDVVAPALGLVSDDVAPRAPPQRLTPLRKALSEHIEQVTFHCNAAQQRLAPYVRTDELEQSLRWAAPKPSASPVPTPVERAAPTPRTFALSSFATPPRRPVRLSSASPLLPCARLTPPASDALSTSPDAEPPEGALSADEDDVRVRARPARSDRLALSVLRTRFEHMHTTRVATLYHFLALDFSLQVPEGSCDSLHAYWDAVVIDTLTQLARLFAGTAARMQAQVQTAVGLPQDTPPAGASLHKHLGLADRMGEMGRMLRTIQCKLQVCSEELSLPAVSLHGVSGARTDAAEATPIETLFDSLRHDLLALSNEWEAGLRIVQTATRPAPPPDAAAPARPAEPVSPRTPDVRTPEDVPEEHSEYACEPPDADADALSALLLHSTSATHLPAPGAEEVFEGEAAAPARTVLPRAERIRRMQAARAAASSPPRPPRDGPRGNSSTRDVMSGHGTSAVAPARRDEPAARAPAPPRGPLEPLYLEPGPLNRLTLSVCSEIPSQMDWALARLALYTQQLGDRFVLGDYTGLDEALVRLLRRLSLALHGAPRAEWDADVGTCTASGAQIDQGIGAPGENGGMDVARSSVRYAPRATTHAPPAAFAPRRWARDAALLQHACAAALVLRNAAFSAANAAQLTVVPGVFPVVVDLAQCALDGHEALEGHAWADLRIHVLDVLEALAPRIVLSDWVRATYGTRDAPPSEPPTRAEDRVFALLHTLVHTTRDRALLLASLRCLRAIAMNEANAAQLVDATPQLEPTRLGLTVRCIALLPLTQDPELLEAAVDLFYQIVATGENALLAGALDAARGLARRALAHEADAGALPAAVVAYLVRNLSLGKTVWERDSLLTANASAAWAAHVPNAARTRRERERARRMRKEHATPQERAQWKQLTPDELERLRRLDEPARGIEWMKLLFECDPQGEVTQMEFWIAYRDQFTPIAAEGSVALQPAANLIRNVSQTFPGAAAMVISPPAGGQPRFIIRGISVRDRSTPRIACAWEACPAPHVGSFDVVREHLPVHAQAARDGQCRWRDSRRAAPPPCAHAPPRDAPARTDPAPGTLENPGMITFTVERTPSVPNATPGEAPLPCGVAFLSALVLRFLARAAHNVLRSAGHGCPPQTYGGAQSATPQQAARDERFGCPVPRSVQDAAQDAAQQAPALGPRHTHAATVLMDALARAEEEMVQCSLRNDILCRLINDILVAIRPVDDR</sequence>
<dbReference type="InterPro" id="IPR026859">
    <property type="entry name" value="Myosin-bd"/>
</dbReference>
<keyword evidence="3" id="KW-0156">Chromatin regulator</keyword>
<dbReference type="InterPro" id="IPR052406">
    <property type="entry name" value="Chromatin_Remodeling_Comp"/>
</dbReference>
<keyword evidence="6" id="KW-0472">Membrane</keyword>
<evidence type="ECO:0000259" key="10">
    <source>
        <dbReference type="PROSITE" id="PS51526"/>
    </source>
</evidence>
<keyword evidence="7" id="KW-0804">Transcription</keyword>
<dbReference type="PANTHER" id="PTHR22970">
    <property type="entry name" value="AT-RICH INTERACTIVE DOMAIN-CONTAINING PROTEIN 2"/>
    <property type="match status" value="1"/>
</dbReference>
<feature type="domain" description="RFX-type winged-helix" evidence="10">
    <location>
        <begin position="1200"/>
        <end position="1281"/>
    </location>
</feature>
<protein>
    <recommendedName>
        <fullName evidence="10">RFX-type winged-helix domain-containing protein</fullName>
    </recommendedName>
</protein>
<evidence type="ECO:0000256" key="1">
    <source>
        <dbReference type="ARBA" id="ARBA00004308"/>
    </source>
</evidence>
<evidence type="ECO:0000256" key="5">
    <source>
        <dbReference type="ARBA" id="ARBA00023015"/>
    </source>
</evidence>
<keyword evidence="12" id="KW-1185">Reference proteome</keyword>
<gene>
    <name evidence="11" type="ORF">MOBT1_000185</name>
</gene>
<dbReference type="Proteomes" id="UP001214603">
    <property type="component" value="Chromosome 1"/>
</dbReference>
<name>A0AAF0IRV6_9BASI</name>
<feature type="compositionally biased region" description="Low complexity" evidence="9">
    <location>
        <begin position="714"/>
        <end position="723"/>
    </location>
</feature>
<keyword evidence="5" id="KW-0805">Transcription regulation</keyword>
<reference evidence="11" key="1">
    <citation type="submission" date="2023-03" db="EMBL/GenBank/DDBJ databases">
        <title>Mating type loci evolution in Malassezia.</title>
        <authorList>
            <person name="Coelho M.A."/>
        </authorList>
    </citation>
    <scope>NUCLEOTIDE SEQUENCE</scope>
    <source>
        <strain evidence="11">CBS 7876</strain>
    </source>
</reference>
<evidence type="ECO:0000256" key="8">
    <source>
        <dbReference type="ARBA" id="ARBA00023242"/>
    </source>
</evidence>
<keyword evidence="2" id="KW-0812">Transmembrane</keyword>
<dbReference type="GO" id="GO:0016586">
    <property type="term" value="C:RSC-type complex"/>
    <property type="evidence" value="ECO:0007669"/>
    <property type="project" value="TreeGrafter"/>
</dbReference>
<proteinExistence type="predicted"/>
<feature type="region of interest" description="Disordered" evidence="9">
    <location>
        <begin position="714"/>
        <end position="776"/>
    </location>
</feature>
<feature type="region of interest" description="Disordered" evidence="9">
    <location>
        <begin position="1409"/>
        <end position="1428"/>
    </location>
</feature>
<keyword evidence="4" id="KW-1133">Transmembrane helix</keyword>
<feature type="region of interest" description="Disordered" evidence="9">
    <location>
        <begin position="1322"/>
        <end position="1351"/>
    </location>
</feature>
<dbReference type="GO" id="GO:0017022">
    <property type="term" value="F:myosin binding"/>
    <property type="evidence" value="ECO:0007669"/>
    <property type="project" value="InterPro"/>
</dbReference>
<feature type="region of interest" description="Disordered" evidence="9">
    <location>
        <begin position="621"/>
        <end position="664"/>
    </location>
</feature>
<evidence type="ECO:0000256" key="4">
    <source>
        <dbReference type="ARBA" id="ARBA00022989"/>
    </source>
</evidence>
<feature type="region of interest" description="Disordered" evidence="9">
    <location>
        <begin position="412"/>
        <end position="443"/>
    </location>
</feature>
<evidence type="ECO:0000256" key="6">
    <source>
        <dbReference type="ARBA" id="ARBA00023136"/>
    </source>
</evidence>
<feature type="region of interest" description="Disordered" evidence="9">
    <location>
        <begin position="1"/>
        <end position="32"/>
    </location>
</feature>
<dbReference type="GO" id="GO:0006325">
    <property type="term" value="P:chromatin organization"/>
    <property type="evidence" value="ECO:0007669"/>
    <property type="project" value="UniProtKB-KW"/>
</dbReference>
<dbReference type="GO" id="GO:0003677">
    <property type="term" value="F:DNA binding"/>
    <property type="evidence" value="ECO:0007669"/>
    <property type="project" value="InterPro"/>
</dbReference>
<dbReference type="GO" id="GO:0012505">
    <property type="term" value="C:endomembrane system"/>
    <property type="evidence" value="ECO:0007669"/>
    <property type="project" value="UniProtKB-SubCell"/>
</dbReference>
<evidence type="ECO:0000313" key="11">
    <source>
        <dbReference type="EMBL" id="WFD01519.1"/>
    </source>
</evidence>
<evidence type="ECO:0000256" key="2">
    <source>
        <dbReference type="ARBA" id="ARBA00022692"/>
    </source>
</evidence>
<evidence type="ECO:0000313" key="12">
    <source>
        <dbReference type="Proteomes" id="UP001214603"/>
    </source>
</evidence>
<dbReference type="EMBL" id="CP119934">
    <property type="protein sequence ID" value="WFD01519.1"/>
    <property type="molecule type" value="Genomic_DNA"/>
</dbReference>
<accession>A0AAF0IRV6</accession>
<feature type="compositionally biased region" description="Basic and acidic residues" evidence="9">
    <location>
        <begin position="644"/>
        <end position="659"/>
    </location>
</feature>
<evidence type="ECO:0000256" key="9">
    <source>
        <dbReference type="SAM" id="MobiDB-lite"/>
    </source>
</evidence>
<evidence type="ECO:0000256" key="7">
    <source>
        <dbReference type="ARBA" id="ARBA00023163"/>
    </source>
</evidence>
<dbReference type="InterPro" id="IPR003150">
    <property type="entry name" value="DNA-bd_RFX"/>
</dbReference>
<keyword evidence="8" id="KW-0539">Nucleus</keyword>
<organism evidence="11 12">
    <name type="scientific">Malassezia obtusa</name>
    <dbReference type="NCBI Taxonomy" id="76774"/>
    <lineage>
        <taxon>Eukaryota</taxon>
        <taxon>Fungi</taxon>
        <taxon>Dikarya</taxon>
        <taxon>Basidiomycota</taxon>
        <taxon>Ustilaginomycotina</taxon>
        <taxon>Malasseziomycetes</taxon>
        <taxon>Malasseziales</taxon>
        <taxon>Malasseziaceae</taxon>
        <taxon>Malassezia</taxon>
    </lineage>
</organism>
<comment type="subcellular location">
    <subcellularLocation>
        <location evidence="1">Endomembrane system</location>
    </subcellularLocation>
</comment>
<evidence type="ECO:0000256" key="3">
    <source>
        <dbReference type="ARBA" id="ARBA00022853"/>
    </source>
</evidence>
<dbReference type="GO" id="GO:0006355">
    <property type="term" value="P:regulation of DNA-templated transcription"/>
    <property type="evidence" value="ECO:0007669"/>
    <property type="project" value="InterPro"/>
</dbReference>